<evidence type="ECO:0000313" key="17">
    <source>
        <dbReference type="EMBL" id="KJR87393.1"/>
    </source>
</evidence>
<dbReference type="InterPro" id="IPR055135">
    <property type="entry name" value="PRMT_dom"/>
</dbReference>
<dbReference type="Pfam" id="PF21137">
    <property type="entry name" value="ANM3_C2H2_Zf"/>
    <property type="match status" value="1"/>
</dbReference>
<dbReference type="AlphaFoldDB" id="A0A0F2MCG0"/>
<dbReference type="GO" id="GO:0032259">
    <property type="term" value="P:methylation"/>
    <property type="evidence" value="ECO:0007669"/>
    <property type="project" value="UniProtKB-KW"/>
</dbReference>
<dbReference type="EC" id="2.1.1.319" evidence="2"/>
<sequence length="578" mass="64737">MSEREFQSSSESSDEEGWLDANPEDDEEPQLVISLLDDRVFQDAASMIAHCKEEHNFDFLAIRNRLGLDFYGSVKLINYIRQRVYEKAALPAEISEEDFSSDVYLRPVLEDDALILALDSLPKSQDQPVAGEKQNAADSETTAATNLQKKNDQLQSELESLAKQFENYRLAVQKTLDQRWGMDEDTQKGANVAKLLNTPDNAKATSESQKRCEGEVPSSGGTDYYFESYSHSGKNHFPSRDGAHNILPMCAPADRTDTIRTDAYRDFIYANKDLFAGKTVLDIGCGTGILSMFCAKAGAKLVVAVDRSEIIDKARENIFHNGLANQVTCLKGLIEEVTLPVDKVDVIVSEWMGYALLYEAMLPSVLYARDKYLKPDGLLVPSHASLFLAPVSDSEYICDNITFWRDVYGFDMKAMQAGIYNDARMLVMPEKTIAGTTSMFKHLDLHTIQVEDLVFTASWKSELFKDAESLDGFLVWFDIYFGTSRTVQIEPVDASSQKWIGGGKQRVAFTTGPFGKATHWMQCLLLNKAHSKLLTAADGRAINGELSFLTADDNPRALTLRVMWTRDAKQQQQSWSLR</sequence>
<dbReference type="GeneID" id="27663737"/>
<dbReference type="SUPFAM" id="SSF57667">
    <property type="entry name" value="beta-beta-alpha zinc fingers"/>
    <property type="match status" value="1"/>
</dbReference>
<evidence type="ECO:0000256" key="11">
    <source>
        <dbReference type="ARBA" id="ARBA00049303"/>
    </source>
</evidence>
<dbReference type="OrthoDB" id="7848332at2759"/>
<dbReference type="Gene3D" id="3.40.50.150">
    <property type="entry name" value="Vaccinia Virus protein VP39"/>
    <property type="match status" value="1"/>
</dbReference>
<evidence type="ECO:0000256" key="1">
    <source>
        <dbReference type="ARBA" id="ARBA00004514"/>
    </source>
</evidence>
<evidence type="ECO:0000256" key="4">
    <source>
        <dbReference type="ARBA" id="ARBA00022603"/>
    </source>
</evidence>
<dbReference type="GO" id="GO:0005829">
    <property type="term" value="C:cytosol"/>
    <property type="evidence" value="ECO:0007669"/>
    <property type="project" value="UniProtKB-SubCell"/>
</dbReference>
<proteinExistence type="predicted"/>
<comment type="subcellular location">
    <subcellularLocation>
        <location evidence="1">Cytoplasm</location>
        <location evidence="1">Cytosol</location>
    </subcellularLocation>
</comment>
<evidence type="ECO:0000256" key="5">
    <source>
        <dbReference type="ARBA" id="ARBA00022679"/>
    </source>
</evidence>
<comment type="caution">
    <text evidence="17">The sequence shown here is derived from an EMBL/GenBank/DDBJ whole genome shotgun (WGS) entry which is preliminary data.</text>
</comment>
<dbReference type="Gene3D" id="2.70.160.11">
    <property type="entry name" value="Hnrnp arginine n-methyltransferase1"/>
    <property type="match status" value="1"/>
</dbReference>
<evidence type="ECO:0000256" key="10">
    <source>
        <dbReference type="ARBA" id="ARBA00047384"/>
    </source>
</evidence>
<name>A0A0F2MCG0_SPOSC</name>
<dbReference type="RefSeq" id="XP_016590069.1">
    <property type="nucleotide sequence ID" value="XM_016728460.1"/>
</dbReference>
<evidence type="ECO:0000256" key="13">
    <source>
        <dbReference type="SAM" id="Coils"/>
    </source>
</evidence>
<dbReference type="PANTHER" id="PTHR11006">
    <property type="entry name" value="PROTEIN ARGININE N-METHYLTRANSFERASE"/>
    <property type="match status" value="1"/>
</dbReference>
<feature type="compositionally biased region" description="Acidic residues" evidence="14">
    <location>
        <begin position="12"/>
        <end position="24"/>
    </location>
</feature>
<dbReference type="PANTHER" id="PTHR11006:SF116">
    <property type="entry name" value="PROTEIN METHYLTRANSFERASE"/>
    <property type="match status" value="1"/>
</dbReference>
<evidence type="ECO:0000256" key="9">
    <source>
        <dbReference type="ARBA" id="ARBA00022833"/>
    </source>
</evidence>
<dbReference type="FunFam" id="3.40.50.150:FF:000003">
    <property type="entry name" value="Blast:Protein arginine N-methyltransferase 1"/>
    <property type="match status" value="1"/>
</dbReference>
<evidence type="ECO:0000256" key="2">
    <source>
        <dbReference type="ARBA" id="ARBA00011925"/>
    </source>
</evidence>
<dbReference type="InterPro" id="IPR029063">
    <property type="entry name" value="SAM-dependent_MTases_sf"/>
</dbReference>
<evidence type="ECO:0000259" key="15">
    <source>
        <dbReference type="Pfam" id="PF21137"/>
    </source>
</evidence>
<feature type="domain" description="Protein arginine N-methyltransferase 3-like C2H2 zinc finger" evidence="15">
    <location>
        <begin position="63"/>
        <end position="107"/>
    </location>
</feature>
<gene>
    <name evidence="17" type="ORF">SPSK_01551</name>
</gene>
<keyword evidence="3" id="KW-0963">Cytoplasm</keyword>
<evidence type="ECO:0000259" key="16">
    <source>
        <dbReference type="Pfam" id="PF22528"/>
    </source>
</evidence>
<evidence type="ECO:0000256" key="8">
    <source>
        <dbReference type="ARBA" id="ARBA00022771"/>
    </source>
</evidence>
<dbReference type="PROSITE" id="PS51678">
    <property type="entry name" value="SAM_MT_PRMT"/>
    <property type="match status" value="1"/>
</dbReference>
<dbReference type="GO" id="GO:0005634">
    <property type="term" value="C:nucleus"/>
    <property type="evidence" value="ECO:0007669"/>
    <property type="project" value="TreeGrafter"/>
</dbReference>
<dbReference type="InterPro" id="IPR025799">
    <property type="entry name" value="Arg_MeTrfase"/>
</dbReference>
<dbReference type="Pfam" id="PF22528">
    <property type="entry name" value="PRMT_C"/>
    <property type="match status" value="1"/>
</dbReference>
<dbReference type="InterPro" id="IPR049482">
    <property type="entry name" value="ANM3-like_C2H2_Zf"/>
</dbReference>
<keyword evidence="13" id="KW-0175">Coiled coil</keyword>
<feature type="domain" description="Protein arginine N-methyltransferase" evidence="16">
    <location>
        <begin position="383"/>
        <end position="564"/>
    </location>
</feature>
<comment type="catalytic activity">
    <reaction evidence="11">
        <text>L-arginyl-[protein] + S-adenosyl-L-methionine = N(omega)-methyl-L-arginyl-[protein] + S-adenosyl-L-homocysteine + H(+)</text>
        <dbReference type="Rhea" id="RHEA:48100"/>
        <dbReference type="Rhea" id="RHEA-COMP:10532"/>
        <dbReference type="Rhea" id="RHEA-COMP:11990"/>
        <dbReference type="ChEBI" id="CHEBI:15378"/>
        <dbReference type="ChEBI" id="CHEBI:29965"/>
        <dbReference type="ChEBI" id="CHEBI:57856"/>
        <dbReference type="ChEBI" id="CHEBI:59789"/>
        <dbReference type="ChEBI" id="CHEBI:65280"/>
    </reaction>
    <physiologicalReaction direction="left-to-right" evidence="11">
        <dbReference type="Rhea" id="RHEA:48101"/>
    </physiologicalReaction>
</comment>
<keyword evidence="9" id="KW-0862">Zinc</keyword>
<reference evidence="17 18" key="1">
    <citation type="journal article" date="2014" name="BMC Genomics">
        <title>Comparative genomics of the major fungal agents of human and animal Sporotrichosis: Sporothrix schenckii and Sporothrix brasiliensis.</title>
        <authorList>
            <person name="Teixeira M.M."/>
            <person name="de Almeida L.G."/>
            <person name="Kubitschek-Barreira P."/>
            <person name="Alves F.L."/>
            <person name="Kioshima E.S."/>
            <person name="Abadio A.K."/>
            <person name="Fernandes L."/>
            <person name="Derengowski L.S."/>
            <person name="Ferreira K.S."/>
            <person name="Souza R.C."/>
            <person name="Ruiz J.C."/>
            <person name="de Andrade N.C."/>
            <person name="Paes H.C."/>
            <person name="Nicola A.M."/>
            <person name="Albuquerque P."/>
            <person name="Gerber A.L."/>
            <person name="Martins V.P."/>
            <person name="Peconick L.D."/>
            <person name="Neto A.V."/>
            <person name="Chaucanez C.B."/>
            <person name="Silva P.A."/>
            <person name="Cunha O.L."/>
            <person name="de Oliveira F.F."/>
            <person name="dos Santos T.C."/>
            <person name="Barros A.L."/>
            <person name="Soares M.A."/>
            <person name="de Oliveira L.M."/>
            <person name="Marini M.M."/>
            <person name="Villalobos-Duno H."/>
            <person name="Cunha M.M."/>
            <person name="de Hoog S."/>
            <person name="da Silveira J.F."/>
            <person name="Henrissat B."/>
            <person name="Nino-Vega G.A."/>
            <person name="Cisalpino P.S."/>
            <person name="Mora-Montes H.M."/>
            <person name="Almeida S.R."/>
            <person name="Stajich J.E."/>
            <person name="Lopes-Bezerra L.M."/>
            <person name="Vasconcelos A.T."/>
            <person name="Felipe M.S."/>
        </authorList>
    </citation>
    <scope>NUCLEOTIDE SEQUENCE [LARGE SCALE GENOMIC DNA]</scope>
    <source>
        <strain evidence="17 18">1099-18</strain>
    </source>
</reference>
<dbReference type="GO" id="GO:0035242">
    <property type="term" value="F:protein-arginine omega-N asymmetric methyltransferase activity"/>
    <property type="evidence" value="ECO:0007669"/>
    <property type="project" value="UniProtKB-EC"/>
</dbReference>
<dbReference type="Pfam" id="PF06325">
    <property type="entry name" value="PrmA"/>
    <property type="match status" value="1"/>
</dbReference>
<evidence type="ECO:0000256" key="14">
    <source>
        <dbReference type="SAM" id="MobiDB-lite"/>
    </source>
</evidence>
<evidence type="ECO:0000313" key="18">
    <source>
        <dbReference type="Proteomes" id="UP000033710"/>
    </source>
</evidence>
<dbReference type="Proteomes" id="UP000033710">
    <property type="component" value="Unassembled WGS sequence"/>
</dbReference>
<keyword evidence="8" id="KW-0863">Zinc-finger</keyword>
<protein>
    <recommendedName>
        <fullName evidence="2">type I protein arginine methyltransferase</fullName>
        <ecNumber evidence="2">2.1.1.319</ecNumber>
    </recommendedName>
</protein>
<keyword evidence="6 12" id="KW-0949">S-adenosyl-L-methionine</keyword>
<reference evidence="17 18" key="2">
    <citation type="journal article" date="2015" name="Eukaryot. Cell">
        <title>Asexual propagation of a virulent clone complex in a human and feline outbreak of sporotrichosis.</title>
        <authorList>
            <person name="Teixeira Mde M."/>
            <person name="Rodrigues A.M."/>
            <person name="Tsui C.K."/>
            <person name="de Almeida L.G."/>
            <person name="Van Diepeningen A.D."/>
            <person name="van den Ende B.G."/>
            <person name="Fernandes G.F."/>
            <person name="Kano R."/>
            <person name="Hamelin R.C."/>
            <person name="Lopes-Bezerra L.M."/>
            <person name="Vasconcelos A.T."/>
            <person name="de Hoog S."/>
            <person name="de Camargo Z.P."/>
            <person name="Felipe M.S."/>
        </authorList>
    </citation>
    <scope>NUCLEOTIDE SEQUENCE [LARGE SCALE GENOMIC DNA]</scope>
    <source>
        <strain evidence="17 18">1099-18</strain>
    </source>
</reference>
<evidence type="ECO:0000256" key="3">
    <source>
        <dbReference type="ARBA" id="ARBA00022490"/>
    </source>
</evidence>
<evidence type="ECO:0000256" key="6">
    <source>
        <dbReference type="ARBA" id="ARBA00022691"/>
    </source>
</evidence>
<dbReference type="VEuPathDB" id="FungiDB:SPSK_01551"/>
<keyword evidence="5 12" id="KW-0808">Transferase</keyword>
<comment type="catalytic activity">
    <reaction evidence="10">
        <text>L-arginyl-[protein] + 2 S-adenosyl-L-methionine = N(omega),N(omega)-dimethyl-L-arginyl-[protein] + 2 S-adenosyl-L-homocysteine + 2 H(+)</text>
        <dbReference type="Rhea" id="RHEA:48096"/>
        <dbReference type="Rhea" id="RHEA-COMP:10532"/>
        <dbReference type="Rhea" id="RHEA-COMP:11991"/>
        <dbReference type="ChEBI" id="CHEBI:15378"/>
        <dbReference type="ChEBI" id="CHEBI:29965"/>
        <dbReference type="ChEBI" id="CHEBI:57856"/>
        <dbReference type="ChEBI" id="CHEBI:59789"/>
        <dbReference type="ChEBI" id="CHEBI:61897"/>
        <dbReference type="EC" id="2.1.1.319"/>
    </reaction>
    <physiologicalReaction direction="left-to-right" evidence="10">
        <dbReference type="Rhea" id="RHEA:48097"/>
    </physiologicalReaction>
</comment>
<keyword evidence="7" id="KW-0479">Metal-binding</keyword>
<feature type="coiled-coil region" evidence="13">
    <location>
        <begin position="137"/>
        <end position="178"/>
    </location>
</feature>
<accession>A0A0F2MCG0</accession>
<dbReference type="EMBL" id="AXCR01000005">
    <property type="protein sequence ID" value="KJR87393.1"/>
    <property type="molecule type" value="Genomic_DNA"/>
</dbReference>
<dbReference type="GO" id="GO:0042054">
    <property type="term" value="F:histone methyltransferase activity"/>
    <property type="evidence" value="ECO:0007669"/>
    <property type="project" value="TreeGrafter"/>
</dbReference>
<organism evidence="17 18">
    <name type="scientific">Sporothrix schenckii 1099-18</name>
    <dbReference type="NCBI Taxonomy" id="1397361"/>
    <lineage>
        <taxon>Eukaryota</taxon>
        <taxon>Fungi</taxon>
        <taxon>Dikarya</taxon>
        <taxon>Ascomycota</taxon>
        <taxon>Pezizomycotina</taxon>
        <taxon>Sordariomycetes</taxon>
        <taxon>Sordariomycetidae</taxon>
        <taxon>Ophiostomatales</taxon>
        <taxon>Ophiostomataceae</taxon>
        <taxon>Sporothrix</taxon>
    </lineage>
</organism>
<dbReference type="FunFam" id="2.70.160.11:FF:000016">
    <property type="entry name" value="Protein arginine methyltransferase RmtB"/>
    <property type="match status" value="1"/>
</dbReference>
<dbReference type="InterPro" id="IPR036236">
    <property type="entry name" value="Znf_C2H2_sf"/>
</dbReference>
<dbReference type="SUPFAM" id="SSF53335">
    <property type="entry name" value="S-adenosyl-L-methionine-dependent methyltransferases"/>
    <property type="match status" value="1"/>
</dbReference>
<dbReference type="KEGG" id="ssck:SPSK_01551"/>
<dbReference type="GO" id="GO:0008270">
    <property type="term" value="F:zinc ion binding"/>
    <property type="evidence" value="ECO:0007669"/>
    <property type="project" value="UniProtKB-KW"/>
</dbReference>
<keyword evidence="4 12" id="KW-0489">Methyltransferase</keyword>
<evidence type="ECO:0000256" key="12">
    <source>
        <dbReference type="PROSITE-ProRule" id="PRU01015"/>
    </source>
</evidence>
<dbReference type="CDD" id="cd02440">
    <property type="entry name" value="AdoMet_MTases"/>
    <property type="match status" value="1"/>
</dbReference>
<feature type="region of interest" description="Disordered" evidence="14">
    <location>
        <begin position="1"/>
        <end position="24"/>
    </location>
</feature>
<evidence type="ECO:0000256" key="7">
    <source>
        <dbReference type="ARBA" id="ARBA00022723"/>
    </source>
</evidence>